<dbReference type="Pfam" id="PF08220">
    <property type="entry name" value="HTH_DeoR"/>
    <property type="match status" value="1"/>
</dbReference>
<keyword evidence="3" id="KW-0804">Transcription</keyword>
<dbReference type="SMART" id="SM00420">
    <property type="entry name" value="HTH_DEOR"/>
    <property type="match status" value="1"/>
</dbReference>
<dbReference type="Pfam" id="PF00455">
    <property type="entry name" value="DeoRC"/>
    <property type="match status" value="1"/>
</dbReference>
<dbReference type="PANTHER" id="PTHR30363:SF44">
    <property type="entry name" value="AGA OPERON TRANSCRIPTIONAL REPRESSOR-RELATED"/>
    <property type="match status" value="1"/>
</dbReference>
<name>A0A941DBU6_9MICO</name>
<dbReference type="Gene3D" id="3.40.50.1360">
    <property type="match status" value="1"/>
</dbReference>
<evidence type="ECO:0000256" key="2">
    <source>
        <dbReference type="ARBA" id="ARBA00023125"/>
    </source>
</evidence>
<feature type="domain" description="HTH deoR-type" evidence="4">
    <location>
        <begin position="3"/>
        <end position="58"/>
    </location>
</feature>
<dbReference type="EMBL" id="JAGSNF010000021">
    <property type="protein sequence ID" value="MBR7744570.1"/>
    <property type="molecule type" value="Genomic_DNA"/>
</dbReference>
<dbReference type="InterPro" id="IPR036390">
    <property type="entry name" value="WH_DNA-bd_sf"/>
</dbReference>
<dbReference type="Gene3D" id="1.10.10.10">
    <property type="entry name" value="Winged helix-like DNA-binding domain superfamily/Winged helix DNA-binding domain"/>
    <property type="match status" value="1"/>
</dbReference>
<dbReference type="GO" id="GO:0003677">
    <property type="term" value="F:DNA binding"/>
    <property type="evidence" value="ECO:0007669"/>
    <property type="project" value="UniProtKB-KW"/>
</dbReference>
<keyword evidence="6" id="KW-1185">Reference proteome</keyword>
<evidence type="ECO:0000313" key="5">
    <source>
        <dbReference type="EMBL" id="MBR7744570.1"/>
    </source>
</evidence>
<gene>
    <name evidence="5" type="ORF">KC207_14840</name>
</gene>
<evidence type="ECO:0000256" key="1">
    <source>
        <dbReference type="ARBA" id="ARBA00023015"/>
    </source>
</evidence>
<dbReference type="PANTHER" id="PTHR30363">
    <property type="entry name" value="HTH-TYPE TRANSCRIPTIONAL REGULATOR SRLR-RELATED"/>
    <property type="match status" value="1"/>
</dbReference>
<organism evidence="5 6">
    <name type="scientific">Phycicoccus avicenniae</name>
    <dbReference type="NCBI Taxonomy" id="2828860"/>
    <lineage>
        <taxon>Bacteria</taxon>
        <taxon>Bacillati</taxon>
        <taxon>Actinomycetota</taxon>
        <taxon>Actinomycetes</taxon>
        <taxon>Micrococcales</taxon>
        <taxon>Intrasporangiaceae</taxon>
        <taxon>Phycicoccus</taxon>
    </lineage>
</organism>
<evidence type="ECO:0000313" key="6">
    <source>
        <dbReference type="Proteomes" id="UP000677016"/>
    </source>
</evidence>
<dbReference type="PROSITE" id="PS00894">
    <property type="entry name" value="HTH_DEOR_1"/>
    <property type="match status" value="1"/>
</dbReference>
<dbReference type="SUPFAM" id="SSF46785">
    <property type="entry name" value="Winged helix' DNA-binding domain"/>
    <property type="match status" value="1"/>
</dbReference>
<sequence>MLAAQRQALIVAALDRDGVVRVSDLAEELGVSDMTVRRDLTTLQDEGMLVKVHGGARVMNQLSTAEPSFAVKSRRSLPQKEAIAAAAADLVRPGDAIAISAGTTTLALARHLTQVPYLTVVTNSVWVANVLADDGHESTTVLLTGGQRTPSHALVGPLAVAALRSFHLDRCFLGVHGIHPEKGFTTPNLLEAETNRTMIAAAGGLVVVTDSSKWDVVGLSSMATLEQAETVVTDSGLPGEAREVLEGAVGRLHVVETGTHTVDDSAGAGG</sequence>
<dbReference type="SUPFAM" id="SSF100950">
    <property type="entry name" value="NagB/RpiA/CoA transferase-like"/>
    <property type="match status" value="1"/>
</dbReference>
<dbReference type="PROSITE" id="PS51000">
    <property type="entry name" value="HTH_DEOR_2"/>
    <property type="match status" value="1"/>
</dbReference>
<accession>A0A941DBU6</accession>
<keyword evidence="2" id="KW-0238">DNA-binding</keyword>
<dbReference type="InterPro" id="IPR014036">
    <property type="entry name" value="DeoR-like_C"/>
</dbReference>
<proteinExistence type="predicted"/>
<keyword evidence="1" id="KW-0805">Transcription regulation</keyword>
<evidence type="ECO:0000256" key="3">
    <source>
        <dbReference type="ARBA" id="ARBA00023163"/>
    </source>
</evidence>
<dbReference type="InterPro" id="IPR037171">
    <property type="entry name" value="NagB/RpiA_transferase-like"/>
</dbReference>
<dbReference type="InterPro" id="IPR001034">
    <property type="entry name" value="DeoR_HTH"/>
</dbReference>
<dbReference type="GO" id="GO:0003700">
    <property type="term" value="F:DNA-binding transcription factor activity"/>
    <property type="evidence" value="ECO:0007669"/>
    <property type="project" value="InterPro"/>
</dbReference>
<evidence type="ECO:0000259" key="4">
    <source>
        <dbReference type="PROSITE" id="PS51000"/>
    </source>
</evidence>
<dbReference type="InterPro" id="IPR050313">
    <property type="entry name" value="Carb_Metab_HTH_regulators"/>
</dbReference>
<dbReference type="PRINTS" id="PR00037">
    <property type="entry name" value="HTHLACR"/>
</dbReference>
<dbReference type="InterPro" id="IPR018356">
    <property type="entry name" value="Tscrpt_reg_HTH_DeoR_CS"/>
</dbReference>
<dbReference type="AlphaFoldDB" id="A0A941DBU6"/>
<dbReference type="SMART" id="SM01134">
    <property type="entry name" value="DeoRC"/>
    <property type="match status" value="1"/>
</dbReference>
<dbReference type="InterPro" id="IPR036388">
    <property type="entry name" value="WH-like_DNA-bd_sf"/>
</dbReference>
<comment type="caution">
    <text evidence="5">The sequence shown here is derived from an EMBL/GenBank/DDBJ whole genome shotgun (WGS) entry which is preliminary data.</text>
</comment>
<protein>
    <submittedName>
        <fullName evidence="5">DeoR/GlpR transcriptional regulator</fullName>
    </submittedName>
</protein>
<dbReference type="Proteomes" id="UP000677016">
    <property type="component" value="Unassembled WGS sequence"/>
</dbReference>
<reference evidence="5" key="1">
    <citation type="submission" date="2021-04" db="EMBL/GenBank/DDBJ databases">
        <title>Phycicoccus avicenniae sp. nov., a novel endophytic actinomycetes isolated from branch of Avicennia mariana.</title>
        <authorList>
            <person name="Tuo L."/>
        </authorList>
    </citation>
    <scope>NUCLEOTIDE SEQUENCE</scope>
    <source>
        <strain evidence="5">BSK3Z-2</strain>
    </source>
</reference>